<keyword evidence="2" id="KW-1185">Reference proteome</keyword>
<dbReference type="RefSeq" id="WP_090223077.1">
    <property type="nucleotide sequence ID" value="NZ_CP026721.1"/>
</dbReference>
<evidence type="ECO:0000313" key="2">
    <source>
        <dbReference type="Proteomes" id="UP000288947"/>
    </source>
</evidence>
<accession>A0ABX5QRU4</accession>
<dbReference type="Proteomes" id="UP000288947">
    <property type="component" value="Chromosome"/>
</dbReference>
<gene>
    <name evidence="1" type="ORF">CBS1_05225</name>
</gene>
<dbReference type="EMBL" id="CP026721">
    <property type="protein sequence ID" value="QAV33186.1"/>
    <property type="molecule type" value="Genomic_DNA"/>
</dbReference>
<organism evidence="1 2">
    <name type="scientific">Fervidobacterium changbaicum</name>
    <dbReference type="NCBI Taxonomy" id="310769"/>
    <lineage>
        <taxon>Bacteria</taxon>
        <taxon>Thermotogati</taxon>
        <taxon>Thermotogota</taxon>
        <taxon>Thermotogae</taxon>
        <taxon>Thermotogales</taxon>
        <taxon>Fervidobacteriaceae</taxon>
        <taxon>Fervidobacterium</taxon>
    </lineage>
</organism>
<sequence>MQEITLKWKLQAPVLVTNELTRGLFEQIFGDGVGYFYSFSGILGRRIYLSENGYYMSGTAIFKLRVWDTLSGTTLRKLLRVPLGGVFPYYTTIEVVEPFDQGFILVDEQLGESNIDELQANFEKYYFSLAEQLFKDKSEELSLIPVITSFRKNVYRLKLFGSKEMIQLVNTVGLRIGSTNYFVYEEEDLKNVLILADKLGGNRF</sequence>
<evidence type="ECO:0008006" key="3">
    <source>
        <dbReference type="Google" id="ProtNLM"/>
    </source>
</evidence>
<protein>
    <recommendedName>
        <fullName evidence="3">DUF3137 domain-containing protein</fullName>
    </recommendedName>
</protein>
<proteinExistence type="predicted"/>
<name>A0ABX5QRU4_9BACT</name>
<evidence type="ECO:0000313" key="1">
    <source>
        <dbReference type="EMBL" id="QAV33186.1"/>
    </source>
</evidence>
<reference evidence="1 2" key="1">
    <citation type="submission" date="2018-01" db="EMBL/GenBank/DDBJ databases">
        <title>The whole genome sequencing and assembly of Fervidobacterium changbaicum CBS-1 strain.</title>
        <authorList>
            <person name="Kim J.-Y."/>
            <person name="Park M.-K."/>
            <person name="Yi H."/>
            <person name="Bahn Y.-S."/>
            <person name="Kim J.F."/>
            <person name="Lee D.-W."/>
        </authorList>
    </citation>
    <scope>NUCLEOTIDE SEQUENCE [LARGE SCALE GENOMIC DNA]</scope>
    <source>
        <strain evidence="1 2">CBS-1</strain>
    </source>
</reference>